<feature type="repeat" description="TPR" evidence="7">
    <location>
        <begin position="434"/>
        <end position="467"/>
    </location>
</feature>
<dbReference type="PANTHER" id="PTHR43731">
    <property type="entry name" value="RHOMBOID PROTEASE"/>
    <property type="match status" value="1"/>
</dbReference>
<proteinExistence type="inferred from homology"/>
<reference evidence="10 11" key="1">
    <citation type="submission" date="2018-07" db="EMBL/GenBank/DDBJ databases">
        <title>Genomic Encyclopedia of Type Strains, Phase IV (KMG-IV): sequencing the most valuable type-strain genomes for metagenomic binning, comparative biology and taxonomic classification.</title>
        <authorList>
            <person name="Goeker M."/>
        </authorList>
    </citation>
    <scope>NUCLEOTIDE SEQUENCE [LARGE SCALE GENOMIC DNA]</scope>
    <source>
        <strain evidence="10 11">DSM 25281</strain>
    </source>
</reference>
<dbReference type="InterPro" id="IPR011990">
    <property type="entry name" value="TPR-like_helical_dom_sf"/>
</dbReference>
<dbReference type="PROSITE" id="PS50005">
    <property type="entry name" value="TPR"/>
    <property type="match status" value="2"/>
</dbReference>
<evidence type="ECO:0000256" key="3">
    <source>
        <dbReference type="ARBA" id="ARBA00022692"/>
    </source>
</evidence>
<feature type="transmembrane region" description="Helical" evidence="8">
    <location>
        <begin position="344"/>
        <end position="361"/>
    </location>
</feature>
<dbReference type="PANTHER" id="PTHR43731:SF14">
    <property type="entry name" value="PRESENILIN-ASSOCIATED RHOMBOID-LIKE PROTEIN, MITOCHONDRIAL"/>
    <property type="match status" value="1"/>
</dbReference>
<dbReference type="InterPro" id="IPR019734">
    <property type="entry name" value="TPR_rpt"/>
</dbReference>
<dbReference type="GO" id="GO:0006508">
    <property type="term" value="P:proteolysis"/>
    <property type="evidence" value="ECO:0007669"/>
    <property type="project" value="UniProtKB-KW"/>
</dbReference>
<keyword evidence="10" id="KW-0645">Protease</keyword>
<feature type="domain" description="Peptidase S54 rhomboid" evidence="9">
    <location>
        <begin position="228"/>
        <end position="358"/>
    </location>
</feature>
<feature type="transmembrane region" description="Helical" evidence="8">
    <location>
        <begin position="186"/>
        <end position="204"/>
    </location>
</feature>
<evidence type="ECO:0000256" key="6">
    <source>
        <dbReference type="ARBA" id="ARBA00023136"/>
    </source>
</evidence>
<dbReference type="GO" id="GO:0004252">
    <property type="term" value="F:serine-type endopeptidase activity"/>
    <property type="evidence" value="ECO:0007669"/>
    <property type="project" value="InterPro"/>
</dbReference>
<dbReference type="InterPro" id="IPR022764">
    <property type="entry name" value="Peptidase_S54_rhomboid_dom"/>
</dbReference>
<dbReference type="InterPro" id="IPR035952">
    <property type="entry name" value="Rhomboid-like_sf"/>
</dbReference>
<dbReference type="GO" id="GO:0016020">
    <property type="term" value="C:membrane"/>
    <property type="evidence" value="ECO:0007669"/>
    <property type="project" value="UniProtKB-SubCell"/>
</dbReference>
<sequence>MNGLDVKREWLFWKIANELVEKNNYRLLKISSNQNEIWMENVSQKHAPVIRLTNHDVDWSNRLQQEIEWTARNGENIRTAFHKRNVKVQNVYISDFPPVDEYQFRLEKPFTSLDQKVEVTSIMILMNDWQNGVHQLNSLLQPPSPISINESSEDEATVEGLQQSVIQTSAKREETERGLFEFGKPFFTYIFLGIQVIMFLLLEISGGSTNSETLIKFGAKYNPLILQGEWWRFFAPIFLHIGLLHLLMNSLALYFLGPAVEKIYGRLRFLWIYLFAGFSGSVASFVFSDHLSAGASGAIFGCFGALLYFGSVYPNLFFRTMGTNVLVVIAINLVFGFTSSGIDNAGHIGGLIGGFLATGAVHFPKQKKLRKQLLFLLISLAAAAGFLFYGYRYSAANQGPDSVNILAQEYIQDKNYSDAQNLLEDYLSSHEGNALTYFFLSFAEMKEEAYPSAKEHLQKAVKLEPSFHEAHYNLALLYYDEGDYDQAKKEVEKALQYSDDKKYKTLLDQLESLSGSSN</sequence>
<accession>A0A370GJH7</accession>
<dbReference type="InterPro" id="IPR050925">
    <property type="entry name" value="Rhomboid_protease_S54"/>
</dbReference>
<feature type="repeat" description="TPR" evidence="7">
    <location>
        <begin position="468"/>
        <end position="501"/>
    </location>
</feature>
<keyword evidence="4" id="KW-0378">Hydrolase</keyword>
<evidence type="ECO:0000256" key="5">
    <source>
        <dbReference type="ARBA" id="ARBA00022989"/>
    </source>
</evidence>
<dbReference type="SUPFAM" id="SSF144091">
    <property type="entry name" value="Rhomboid-like"/>
    <property type="match status" value="1"/>
</dbReference>
<dbReference type="Proteomes" id="UP000255326">
    <property type="component" value="Unassembled WGS sequence"/>
</dbReference>
<keyword evidence="3 8" id="KW-0812">Transmembrane</keyword>
<dbReference type="PROSITE" id="PS50293">
    <property type="entry name" value="TPR_REGION"/>
    <property type="match status" value="1"/>
</dbReference>
<evidence type="ECO:0000256" key="1">
    <source>
        <dbReference type="ARBA" id="ARBA00004141"/>
    </source>
</evidence>
<evidence type="ECO:0000313" key="10">
    <source>
        <dbReference type="EMBL" id="RDI43952.1"/>
    </source>
</evidence>
<comment type="similarity">
    <text evidence="2">Belongs to the peptidase S54 family.</text>
</comment>
<organism evidence="10 11">
    <name type="scientific">Falsibacillus pallidus</name>
    <dbReference type="NCBI Taxonomy" id="493781"/>
    <lineage>
        <taxon>Bacteria</taxon>
        <taxon>Bacillati</taxon>
        <taxon>Bacillota</taxon>
        <taxon>Bacilli</taxon>
        <taxon>Bacillales</taxon>
        <taxon>Bacillaceae</taxon>
        <taxon>Falsibacillus</taxon>
    </lineage>
</organism>
<feature type="transmembrane region" description="Helical" evidence="8">
    <location>
        <begin position="373"/>
        <end position="391"/>
    </location>
</feature>
<dbReference type="Pfam" id="PF01694">
    <property type="entry name" value="Rhomboid"/>
    <property type="match status" value="1"/>
</dbReference>
<dbReference type="Pfam" id="PF14559">
    <property type="entry name" value="TPR_19"/>
    <property type="match status" value="1"/>
</dbReference>
<dbReference type="AlphaFoldDB" id="A0A370GJH7"/>
<evidence type="ECO:0000313" key="11">
    <source>
        <dbReference type="Proteomes" id="UP000255326"/>
    </source>
</evidence>
<dbReference type="Gene3D" id="1.20.1540.10">
    <property type="entry name" value="Rhomboid-like"/>
    <property type="match status" value="1"/>
</dbReference>
<protein>
    <submittedName>
        <fullName evidence="10">Rhomboid protease GluP</fullName>
    </submittedName>
</protein>
<feature type="transmembrane region" description="Helical" evidence="8">
    <location>
        <begin position="269"/>
        <end position="287"/>
    </location>
</feature>
<gene>
    <name evidence="10" type="ORF">DFR59_10314</name>
</gene>
<keyword evidence="5 8" id="KW-1133">Transmembrane helix</keyword>
<dbReference type="SMART" id="SM00028">
    <property type="entry name" value="TPR"/>
    <property type="match status" value="2"/>
</dbReference>
<dbReference type="SUPFAM" id="SSF48452">
    <property type="entry name" value="TPR-like"/>
    <property type="match status" value="1"/>
</dbReference>
<dbReference type="Gene3D" id="1.25.40.10">
    <property type="entry name" value="Tetratricopeptide repeat domain"/>
    <property type="match status" value="1"/>
</dbReference>
<keyword evidence="11" id="KW-1185">Reference proteome</keyword>
<evidence type="ECO:0000256" key="8">
    <source>
        <dbReference type="SAM" id="Phobius"/>
    </source>
</evidence>
<evidence type="ECO:0000259" key="9">
    <source>
        <dbReference type="Pfam" id="PF01694"/>
    </source>
</evidence>
<comment type="subcellular location">
    <subcellularLocation>
        <location evidence="1">Membrane</location>
        <topology evidence="1">Multi-pass membrane protein</topology>
    </subcellularLocation>
</comment>
<feature type="transmembrane region" description="Helical" evidence="8">
    <location>
        <begin position="316"/>
        <end position="338"/>
    </location>
</feature>
<keyword evidence="6 8" id="KW-0472">Membrane</keyword>
<dbReference type="EMBL" id="QQAY01000003">
    <property type="protein sequence ID" value="RDI43952.1"/>
    <property type="molecule type" value="Genomic_DNA"/>
</dbReference>
<evidence type="ECO:0000256" key="4">
    <source>
        <dbReference type="ARBA" id="ARBA00022801"/>
    </source>
</evidence>
<feature type="transmembrane region" description="Helical" evidence="8">
    <location>
        <begin position="293"/>
        <end position="309"/>
    </location>
</feature>
<evidence type="ECO:0000256" key="7">
    <source>
        <dbReference type="PROSITE-ProRule" id="PRU00339"/>
    </source>
</evidence>
<name>A0A370GJH7_9BACI</name>
<comment type="caution">
    <text evidence="10">The sequence shown here is derived from an EMBL/GenBank/DDBJ whole genome shotgun (WGS) entry which is preliminary data.</text>
</comment>
<dbReference type="RefSeq" id="WP_245948403.1">
    <property type="nucleotide sequence ID" value="NZ_QQAY01000003.1"/>
</dbReference>
<keyword evidence="7" id="KW-0802">TPR repeat</keyword>
<evidence type="ECO:0000256" key="2">
    <source>
        <dbReference type="ARBA" id="ARBA00009045"/>
    </source>
</evidence>
<feature type="transmembrane region" description="Helical" evidence="8">
    <location>
        <begin position="233"/>
        <end position="257"/>
    </location>
</feature>